<dbReference type="AlphaFoldDB" id="A0A4R2J445"/>
<comment type="caution">
    <text evidence="2">The sequence shown here is derived from an EMBL/GenBank/DDBJ whole genome shotgun (WGS) entry which is preliminary data.</text>
</comment>
<sequence>MSAPATDVGGQAQAVRAAIVGGGWIPGGLSAGGSMFALDASTRPIDQLPGAGLAALVPYVQPLQDALDRLTGRAAVVQSYSDSWQQVSAAVGQVRDELARSAPADTASWVGDAADSYRSHAADLAASLGGAATLFATMGTAATLVGSVVADAKTKVTDLLTGLVRELISYTTQAKAAEGGLTPNVLAQATRMINAYATPIGDLERQLRQAMTNLKPHLGSDDGGGATLVRVASLDRSIGPTEANAGAGAAVLWWLLRLLLRELLKRVPLPEPQPIPPVPFPAPPRPLPPLPRPPQKPPEPGTPPRTEPGTPPVPPIGTPPIPQPGTPPDGPPPEKPPDTGTPPQAVPPLGTPPQQQPGSPPAQQPGTVPQETPPGTAPSGTPPTGTPPEKPPQNVPPGAVPPPPSPQTPPATPPTLGDPPKDTPKSFDDLPPDKQEELVHDLTEDSSKGQPLSQVNAEAMLRDGPAGTTPTVARKGGEGADVQFKDADGNVVLRREGKSVIGGPNSFNSRLSDGAAQVRYDGEVWVQLPDGTTRQDAADLTRYFQDRRTDQRLGDYAGVDVVIRDESGQQLGRHNLGTRLPTR</sequence>
<gene>
    <name evidence="2" type="ORF">EV192_112209</name>
</gene>
<dbReference type="Proteomes" id="UP000295680">
    <property type="component" value="Unassembled WGS sequence"/>
</dbReference>
<feature type="compositionally biased region" description="Pro residues" evidence="1">
    <location>
        <begin position="371"/>
        <end position="417"/>
    </location>
</feature>
<keyword evidence="3" id="KW-1185">Reference proteome</keyword>
<evidence type="ECO:0008006" key="4">
    <source>
        <dbReference type="Google" id="ProtNLM"/>
    </source>
</evidence>
<evidence type="ECO:0000313" key="3">
    <source>
        <dbReference type="Proteomes" id="UP000295680"/>
    </source>
</evidence>
<organism evidence="2 3">
    <name type="scientific">Actinocrispum wychmicini</name>
    <dbReference type="NCBI Taxonomy" id="1213861"/>
    <lineage>
        <taxon>Bacteria</taxon>
        <taxon>Bacillati</taxon>
        <taxon>Actinomycetota</taxon>
        <taxon>Actinomycetes</taxon>
        <taxon>Pseudonocardiales</taxon>
        <taxon>Pseudonocardiaceae</taxon>
        <taxon>Actinocrispum</taxon>
    </lineage>
</organism>
<evidence type="ECO:0000313" key="2">
    <source>
        <dbReference type="EMBL" id="TCO52477.1"/>
    </source>
</evidence>
<dbReference type="OrthoDB" id="3677015at2"/>
<protein>
    <recommendedName>
        <fullName evidence="4">WXG100 family type VII secretion target</fullName>
    </recommendedName>
</protein>
<dbReference type="PRINTS" id="PR01217">
    <property type="entry name" value="PRICHEXTENSN"/>
</dbReference>
<reference evidence="2 3" key="1">
    <citation type="submission" date="2019-03" db="EMBL/GenBank/DDBJ databases">
        <title>Genomic Encyclopedia of Type Strains, Phase IV (KMG-IV): sequencing the most valuable type-strain genomes for metagenomic binning, comparative biology and taxonomic classification.</title>
        <authorList>
            <person name="Goeker M."/>
        </authorList>
    </citation>
    <scope>NUCLEOTIDE SEQUENCE [LARGE SCALE GENOMIC DNA]</scope>
    <source>
        <strain evidence="2 3">DSM 45934</strain>
    </source>
</reference>
<feature type="region of interest" description="Disordered" evidence="1">
    <location>
        <begin position="271"/>
        <end position="481"/>
    </location>
</feature>
<accession>A0A4R2J445</accession>
<dbReference type="Gene3D" id="1.20.1260.20">
    <property type="entry name" value="PPE superfamily"/>
    <property type="match status" value="1"/>
</dbReference>
<dbReference type="EMBL" id="SLWS01000012">
    <property type="protein sequence ID" value="TCO52477.1"/>
    <property type="molecule type" value="Genomic_DNA"/>
</dbReference>
<dbReference type="RefSeq" id="WP_132124405.1">
    <property type="nucleotide sequence ID" value="NZ_SLWS01000012.1"/>
</dbReference>
<feature type="compositionally biased region" description="Basic and acidic residues" evidence="1">
    <location>
        <begin position="419"/>
        <end position="447"/>
    </location>
</feature>
<proteinExistence type="predicted"/>
<feature type="compositionally biased region" description="Pro residues" evidence="1">
    <location>
        <begin position="344"/>
        <end position="363"/>
    </location>
</feature>
<dbReference type="InterPro" id="IPR038332">
    <property type="entry name" value="PPE_sf"/>
</dbReference>
<name>A0A4R2J445_9PSEU</name>
<evidence type="ECO:0000256" key="1">
    <source>
        <dbReference type="SAM" id="MobiDB-lite"/>
    </source>
</evidence>
<feature type="compositionally biased region" description="Pro residues" evidence="1">
    <location>
        <begin position="271"/>
        <end position="334"/>
    </location>
</feature>